<evidence type="ECO:0000256" key="4">
    <source>
        <dbReference type="ARBA" id="ARBA00023163"/>
    </source>
</evidence>
<feature type="domain" description="HTH luxR-type" evidence="6">
    <location>
        <begin position="138"/>
        <end position="203"/>
    </location>
</feature>
<dbReference type="EMBL" id="AP011115">
    <property type="protein sequence ID" value="BAH52086.1"/>
    <property type="molecule type" value="Genomic_DNA"/>
</dbReference>
<dbReference type="InterPro" id="IPR039420">
    <property type="entry name" value="WalR-like"/>
</dbReference>
<dbReference type="GO" id="GO:0000160">
    <property type="term" value="P:phosphorelay signal transduction system"/>
    <property type="evidence" value="ECO:0007669"/>
    <property type="project" value="InterPro"/>
</dbReference>
<dbReference type="PROSITE" id="PS50110">
    <property type="entry name" value="RESPONSE_REGULATORY"/>
    <property type="match status" value="1"/>
</dbReference>
<dbReference type="PANTHER" id="PTHR43214:SF24">
    <property type="entry name" value="TRANSCRIPTIONAL REGULATORY PROTEIN NARL-RELATED"/>
    <property type="match status" value="1"/>
</dbReference>
<dbReference type="PATRIC" id="fig|632772.20.peg.4027"/>
<sequence>MIRLLLADDHAIVRAGLRALLEHEDDIEVVGEAATADAAVALCATTPVDLVLMDLRFGPGTSGVDATRNLRSLPNPPHVLVVTNYDTDADILDAVAAGAAGYLLKDTPPPELLAAVRAASAGDSVLSPAVASKLMTRVRRPATSLSPREIQVLTLVAAGRSNREIGKELFLSETTVKSHLVHIFGKLGVKSRTSANRAGPRAGHHPQVSGNVCGRTHCHSHAFTLGKWTHLPSATCSGMGMRWPTRWWARVNATWCGCSRSTCTSTSCGPTPRSTT</sequence>
<evidence type="ECO:0000313" key="8">
    <source>
        <dbReference type="EMBL" id="BAH52086.1"/>
    </source>
</evidence>
<dbReference type="PROSITE" id="PS50043">
    <property type="entry name" value="HTH_LUXR_2"/>
    <property type="match status" value="1"/>
</dbReference>
<organism evidence="8 9">
    <name type="scientific">Rhodococcus opacus (strain B4)</name>
    <dbReference type="NCBI Taxonomy" id="632772"/>
    <lineage>
        <taxon>Bacteria</taxon>
        <taxon>Bacillati</taxon>
        <taxon>Actinomycetota</taxon>
        <taxon>Actinomycetes</taxon>
        <taxon>Mycobacteriales</taxon>
        <taxon>Nocardiaceae</taxon>
        <taxon>Rhodococcus</taxon>
    </lineage>
</organism>
<dbReference type="GO" id="GO:0006355">
    <property type="term" value="P:regulation of DNA-templated transcription"/>
    <property type="evidence" value="ECO:0007669"/>
    <property type="project" value="InterPro"/>
</dbReference>
<proteinExistence type="predicted"/>
<keyword evidence="2" id="KW-0805">Transcription regulation</keyword>
<dbReference type="CDD" id="cd17535">
    <property type="entry name" value="REC_NarL-like"/>
    <property type="match status" value="1"/>
</dbReference>
<feature type="domain" description="Response regulatory" evidence="7">
    <location>
        <begin position="3"/>
        <end position="120"/>
    </location>
</feature>
<evidence type="ECO:0000256" key="2">
    <source>
        <dbReference type="ARBA" id="ARBA00023015"/>
    </source>
</evidence>
<dbReference type="Gene3D" id="3.40.50.2300">
    <property type="match status" value="1"/>
</dbReference>
<evidence type="ECO:0000256" key="3">
    <source>
        <dbReference type="ARBA" id="ARBA00023125"/>
    </source>
</evidence>
<protein>
    <submittedName>
        <fullName evidence="8">NarL family two-component response regulator</fullName>
    </submittedName>
</protein>
<dbReference type="PRINTS" id="PR00038">
    <property type="entry name" value="HTHLUXR"/>
</dbReference>
<dbReference type="Pfam" id="PF00196">
    <property type="entry name" value="GerE"/>
    <property type="match status" value="1"/>
</dbReference>
<dbReference type="PANTHER" id="PTHR43214">
    <property type="entry name" value="TWO-COMPONENT RESPONSE REGULATOR"/>
    <property type="match status" value="1"/>
</dbReference>
<evidence type="ECO:0000256" key="5">
    <source>
        <dbReference type="PROSITE-ProRule" id="PRU00169"/>
    </source>
</evidence>
<dbReference type="STRING" id="632772.ROP_38390"/>
<dbReference type="SMART" id="SM00421">
    <property type="entry name" value="HTH_LUXR"/>
    <property type="match status" value="1"/>
</dbReference>
<dbReference type="GO" id="GO:0003677">
    <property type="term" value="F:DNA binding"/>
    <property type="evidence" value="ECO:0007669"/>
    <property type="project" value="UniProtKB-KW"/>
</dbReference>
<dbReference type="Pfam" id="PF00072">
    <property type="entry name" value="Response_reg"/>
    <property type="match status" value="1"/>
</dbReference>
<dbReference type="HOGENOM" id="CLU_000445_90_10_11"/>
<dbReference type="SUPFAM" id="SSF46894">
    <property type="entry name" value="C-terminal effector domain of the bipartite response regulators"/>
    <property type="match status" value="1"/>
</dbReference>
<evidence type="ECO:0000259" key="6">
    <source>
        <dbReference type="PROSITE" id="PS50043"/>
    </source>
</evidence>
<accession>C1B8T3</accession>
<dbReference type="CDD" id="cd06170">
    <property type="entry name" value="LuxR_C_like"/>
    <property type="match status" value="1"/>
</dbReference>
<dbReference type="SUPFAM" id="SSF52172">
    <property type="entry name" value="CheY-like"/>
    <property type="match status" value="1"/>
</dbReference>
<dbReference type="KEGG" id="rop:ROP_38390"/>
<dbReference type="Proteomes" id="UP000002212">
    <property type="component" value="Chromosome"/>
</dbReference>
<dbReference type="InterPro" id="IPR011006">
    <property type="entry name" value="CheY-like_superfamily"/>
</dbReference>
<keyword evidence="3" id="KW-0238">DNA-binding</keyword>
<reference evidence="8 9" key="1">
    <citation type="submission" date="2009-03" db="EMBL/GenBank/DDBJ databases">
        <title>Comparison of the complete genome sequences of Rhodococcus erythropolis PR4 and Rhodococcus opacus B4.</title>
        <authorList>
            <person name="Takarada H."/>
            <person name="Sekine M."/>
            <person name="Hosoyama A."/>
            <person name="Yamada R."/>
            <person name="Fujisawa T."/>
            <person name="Omata S."/>
            <person name="Shimizu A."/>
            <person name="Tsukatani N."/>
            <person name="Tanikawa S."/>
            <person name="Fujita N."/>
            <person name="Harayama S."/>
        </authorList>
    </citation>
    <scope>NUCLEOTIDE SEQUENCE [LARGE SCALE GENOMIC DNA]</scope>
    <source>
        <strain evidence="8 9">B4</strain>
    </source>
</reference>
<keyword evidence="4" id="KW-0804">Transcription</keyword>
<name>C1B8T3_RHOOB</name>
<dbReference type="SMART" id="SM00448">
    <property type="entry name" value="REC"/>
    <property type="match status" value="1"/>
</dbReference>
<dbReference type="InterPro" id="IPR058245">
    <property type="entry name" value="NreC/VraR/RcsB-like_REC"/>
</dbReference>
<feature type="modified residue" description="4-aspartylphosphate" evidence="5">
    <location>
        <position position="54"/>
    </location>
</feature>
<dbReference type="InterPro" id="IPR000792">
    <property type="entry name" value="Tscrpt_reg_LuxR_C"/>
</dbReference>
<dbReference type="InterPro" id="IPR016032">
    <property type="entry name" value="Sig_transdc_resp-reg_C-effctor"/>
</dbReference>
<dbReference type="AlphaFoldDB" id="C1B8T3"/>
<dbReference type="InterPro" id="IPR001789">
    <property type="entry name" value="Sig_transdc_resp-reg_receiver"/>
</dbReference>
<keyword evidence="1 5" id="KW-0597">Phosphoprotein</keyword>
<evidence type="ECO:0000259" key="7">
    <source>
        <dbReference type="PROSITE" id="PS50110"/>
    </source>
</evidence>
<gene>
    <name evidence="8" type="ordered locus">ROP_38390</name>
</gene>
<evidence type="ECO:0000313" key="9">
    <source>
        <dbReference type="Proteomes" id="UP000002212"/>
    </source>
</evidence>
<evidence type="ECO:0000256" key="1">
    <source>
        <dbReference type="ARBA" id="ARBA00022553"/>
    </source>
</evidence>
<dbReference type="PROSITE" id="PS00622">
    <property type="entry name" value="HTH_LUXR_1"/>
    <property type="match status" value="1"/>
</dbReference>